<accession>A0ABD0XT66</accession>
<evidence type="ECO:0000256" key="1">
    <source>
        <dbReference type="ARBA" id="ARBA00022737"/>
    </source>
</evidence>
<dbReference type="CDD" id="cd00063">
    <property type="entry name" value="FN3"/>
    <property type="match status" value="3"/>
</dbReference>
<name>A0ABD0XT66_UMBPY</name>
<feature type="compositionally biased region" description="Low complexity" evidence="2">
    <location>
        <begin position="677"/>
        <end position="688"/>
    </location>
</feature>
<feature type="domain" description="Fibronectin type-III" evidence="4">
    <location>
        <begin position="374"/>
        <end position="473"/>
    </location>
</feature>
<dbReference type="InterPro" id="IPR050964">
    <property type="entry name" value="Striated_Muscle_Regulatory"/>
</dbReference>
<feature type="domain" description="Fibronectin type-III" evidence="4">
    <location>
        <begin position="172"/>
        <end position="264"/>
    </location>
</feature>
<reference evidence="5 6" key="1">
    <citation type="submission" date="2024-06" db="EMBL/GenBank/DDBJ databases">
        <authorList>
            <person name="Pan Q."/>
            <person name="Wen M."/>
            <person name="Jouanno E."/>
            <person name="Zahm M."/>
            <person name="Klopp C."/>
            <person name="Cabau C."/>
            <person name="Louis A."/>
            <person name="Berthelot C."/>
            <person name="Parey E."/>
            <person name="Roest Crollius H."/>
            <person name="Montfort J."/>
            <person name="Robinson-Rechavi M."/>
            <person name="Bouchez O."/>
            <person name="Lampietro C."/>
            <person name="Lopez Roques C."/>
            <person name="Donnadieu C."/>
            <person name="Postlethwait J."/>
            <person name="Bobe J."/>
            <person name="Verreycken H."/>
            <person name="Guiguen Y."/>
        </authorList>
    </citation>
    <scope>NUCLEOTIDE SEQUENCE [LARGE SCALE GENOMIC DNA]</scope>
    <source>
        <strain evidence="5">Up_M1</strain>
        <tissue evidence="5">Testis</tissue>
    </source>
</reference>
<feature type="region of interest" description="Disordered" evidence="2">
    <location>
        <begin position="545"/>
        <end position="567"/>
    </location>
</feature>
<keyword evidence="3" id="KW-0472">Membrane</keyword>
<dbReference type="FunFam" id="2.60.40.10:FF:000301">
    <property type="entry name" value="Sidekick cell adhesion molecule 2"/>
    <property type="match status" value="1"/>
</dbReference>
<evidence type="ECO:0000256" key="2">
    <source>
        <dbReference type="SAM" id="MobiDB-lite"/>
    </source>
</evidence>
<feature type="region of interest" description="Disordered" evidence="2">
    <location>
        <begin position="677"/>
        <end position="706"/>
    </location>
</feature>
<evidence type="ECO:0000313" key="5">
    <source>
        <dbReference type="EMBL" id="KAL1005201.1"/>
    </source>
</evidence>
<sequence length="706" mass="77480">MNLCSLGRFSEKKRLKPFTSYRLRMTASNDVGDSNYSRETDTVTTLQDVPEEAPVILAVTPSTTTSVLVKWQRPSEQNVNGILVGYRIYYRELSINSTPTIEPPETMGTANNKTSWTSFKTVSSATLTEFELTQLKRFKRYEIVMTAYNIIGESPPSGMAAVSVGEAAPSLPPQSIKVVPVFPNVLEVTYDLPPPHTHNGHIQGCKIHYWQRDHQNQTEKVMVVFLPDTRILLVNLRLPPLPHPLSRLRLAGDSPPKPNHLAPSCCRLQVWPTPSQPSFLLFSEVTGWSANVSWGAPSTPNGLLEGYRVVYQPTQPVQGVSRVVTVDVKGSWQRWLKVRDLTKGVTYDFSVQALTVSYGPAIHNNITAQPLQGTPGSPMEMAITKSSSALTIHWSEGDAGAGPVIGYVIEARPSDEGMWDSFIKLLPPNSRSVTVEMDRLRSGVGYEFRVIAVNRHGYGEPSAPSASLAALSERPFYEAWWFLLVLALLCLIVVLVLVFSVLLLGHKYRSCTSGKPVSMGEESVTLDNGGFTALELNSRSVTSKSTFLKKNGTRSPPRPSPGGLHYSDEDLCNNYNNGAVLSESTTLTEKPTDMSGSEVTDSDDDEAHLPKHSFVNHYMSDPTYYNSWKRQPKGLKGLSPPYAYEECASADAVAEPYYQTVVTQHSSGGAYTPAGLPAHTHTLPHTHASPNPPGSRTPVTGFSSFV</sequence>
<feature type="compositionally biased region" description="Polar residues" evidence="2">
    <location>
        <begin position="697"/>
        <end position="706"/>
    </location>
</feature>
<dbReference type="PANTHER" id="PTHR13817">
    <property type="entry name" value="TITIN"/>
    <property type="match status" value="1"/>
</dbReference>
<feature type="domain" description="Fibronectin type-III" evidence="4">
    <location>
        <begin position="53"/>
        <end position="167"/>
    </location>
</feature>
<dbReference type="Pfam" id="PF00041">
    <property type="entry name" value="fn3"/>
    <property type="match status" value="3"/>
</dbReference>
<keyword evidence="1" id="KW-0677">Repeat</keyword>
<gene>
    <name evidence="5" type="ORF">UPYG_G00055890</name>
</gene>
<dbReference type="PROSITE" id="PS50853">
    <property type="entry name" value="FN3"/>
    <property type="match status" value="5"/>
</dbReference>
<feature type="compositionally biased region" description="Polar residues" evidence="2">
    <location>
        <begin position="583"/>
        <end position="599"/>
    </location>
</feature>
<dbReference type="Proteomes" id="UP001557470">
    <property type="component" value="Unassembled WGS sequence"/>
</dbReference>
<dbReference type="InterPro" id="IPR036116">
    <property type="entry name" value="FN3_sf"/>
</dbReference>
<keyword evidence="6" id="KW-1185">Reference proteome</keyword>
<keyword evidence="3" id="KW-1133">Transmembrane helix</keyword>
<feature type="domain" description="Fibronectin type-III" evidence="4">
    <location>
        <begin position="1"/>
        <end position="48"/>
    </location>
</feature>
<dbReference type="InterPro" id="IPR013783">
    <property type="entry name" value="Ig-like_fold"/>
</dbReference>
<feature type="transmembrane region" description="Helical" evidence="3">
    <location>
        <begin position="480"/>
        <end position="505"/>
    </location>
</feature>
<dbReference type="FunFam" id="2.60.40.10:FF:000434">
    <property type="entry name" value="Sidekick cell adhesion molecule 2"/>
    <property type="match status" value="1"/>
</dbReference>
<dbReference type="PANTHER" id="PTHR13817:SF73">
    <property type="entry name" value="FIBRONECTIN TYPE-III DOMAIN-CONTAINING PROTEIN"/>
    <property type="match status" value="1"/>
</dbReference>
<dbReference type="PRINTS" id="PR00014">
    <property type="entry name" value="FNTYPEIII"/>
</dbReference>
<evidence type="ECO:0000313" key="6">
    <source>
        <dbReference type="Proteomes" id="UP001557470"/>
    </source>
</evidence>
<evidence type="ECO:0000256" key="3">
    <source>
        <dbReference type="SAM" id="Phobius"/>
    </source>
</evidence>
<dbReference type="Gene3D" id="2.60.40.10">
    <property type="entry name" value="Immunoglobulins"/>
    <property type="match status" value="5"/>
</dbReference>
<dbReference type="SUPFAM" id="SSF49265">
    <property type="entry name" value="Fibronectin type III"/>
    <property type="match status" value="4"/>
</dbReference>
<feature type="domain" description="Fibronectin type-III" evidence="4">
    <location>
        <begin position="273"/>
        <end position="373"/>
    </location>
</feature>
<evidence type="ECO:0000259" key="4">
    <source>
        <dbReference type="PROSITE" id="PS50853"/>
    </source>
</evidence>
<feature type="region of interest" description="Disordered" evidence="2">
    <location>
        <begin position="583"/>
        <end position="605"/>
    </location>
</feature>
<dbReference type="InterPro" id="IPR003961">
    <property type="entry name" value="FN3_dom"/>
</dbReference>
<dbReference type="AlphaFoldDB" id="A0ABD0XT66"/>
<dbReference type="SMART" id="SM00060">
    <property type="entry name" value="FN3"/>
    <property type="match status" value="3"/>
</dbReference>
<organism evidence="5 6">
    <name type="scientific">Umbra pygmaea</name>
    <name type="common">Eastern mudminnow</name>
    <dbReference type="NCBI Taxonomy" id="75934"/>
    <lineage>
        <taxon>Eukaryota</taxon>
        <taxon>Metazoa</taxon>
        <taxon>Chordata</taxon>
        <taxon>Craniata</taxon>
        <taxon>Vertebrata</taxon>
        <taxon>Euteleostomi</taxon>
        <taxon>Actinopterygii</taxon>
        <taxon>Neopterygii</taxon>
        <taxon>Teleostei</taxon>
        <taxon>Protacanthopterygii</taxon>
        <taxon>Esociformes</taxon>
        <taxon>Umbridae</taxon>
        <taxon>Umbra</taxon>
    </lineage>
</organism>
<protein>
    <recommendedName>
        <fullName evidence="4">Fibronectin type-III domain-containing protein</fullName>
    </recommendedName>
</protein>
<keyword evidence="3" id="KW-0812">Transmembrane</keyword>
<comment type="caution">
    <text evidence="5">The sequence shown here is derived from an EMBL/GenBank/DDBJ whole genome shotgun (WGS) entry which is preliminary data.</text>
</comment>
<dbReference type="EMBL" id="JAGEUA010000002">
    <property type="protein sequence ID" value="KAL1005201.1"/>
    <property type="molecule type" value="Genomic_DNA"/>
</dbReference>
<proteinExistence type="predicted"/>